<keyword evidence="3" id="KW-1185">Reference proteome</keyword>
<feature type="region of interest" description="Disordered" evidence="1">
    <location>
        <begin position="101"/>
        <end position="139"/>
    </location>
</feature>
<proteinExistence type="predicted"/>
<dbReference type="RefSeq" id="WP_319062369.1">
    <property type="nucleotide sequence ID" value="NZ_JARAYT010000005.1"/>
</dbReference>
<protein>
    <submittedName>
        <fullName evidence="2">Uncharacterized protein</fullName>
    </submittedName>
</protein>
<feature type="compositionally biased region" description="Basic and acidic residues" evidence="1">
    <location>
        <begin position="122"/>
        <end position="134"/>
    </location>
</feature>
<evidence type="ECO:0000313" key="2">
    <source>
        <dbReference type="EMBL" id="MDX3701818.1"/>
    </source>
</evidence>
<dbReference type="Proteomes" id="UP001271274">
    <property type="component" value="Unassembled WGS sequence"/>
</dbReference>
<evidence type="ECO:0000313" key="3">
    <source>
        <dbReference type="Proteomes" id="UP001271274"/>
    </source>
</evidence>
<dbReference type="Gene3D" id="3.10.450.50">
    <property type="match status" value="1"/>
</dbReference>
<accession>A0ABU4NIN3</accession>
<sequence length="158" mass="17260">MFTVVLQPRAWEAVQRAVSVGVFALRPKREHDVDVLHERRATPVGGRARPQDELHDPLRMKRLEEGGPDALRVEFEALAGEYDEGEQVPSVPASVDGLTAYTEAEGTGSPDTPAARSAYADELARRGRATDRPPPRNGPCWCGSERKCKKCCGNPALV</sequence>
<name>A0ABU4NIN3_9ACTN</name>
<evidence type="ECO:0000256" key="1">
    <source>
        <dbReference type="SAM" id="MobiDB-lite"/>
    </source>
</evidence>
<dbReference type="EMBL" id="JARAYU010000005">
    <property type="protein sequence ID" value="MDX3701818.1"/>
    <property type="molecule type" value="Genomic_DNA"/>
</dbReference>
<gene>
    <name evidence="2" type="ORF">PV662_19000</name>
</gene>
<reference evidence="2 3" key="1">
    <citation type="journal article" date="2023" name="Microb. Genom.">
        <title>Mesoterricola silvestris gen. nov., sp. nov., Mesoterricola sediminis sp. nov., Geothrix oryzae sp. nov., Geothrix edaphica sp. nov., Geothrix rubra sp. nov., and Geothrix limicola sp. nov., six novel members of Acidobacteriota isolated from soils.</title>
        <authorList>
            <person name="Weisberg A.J."/>
            <person name="Pearce E."/>
            <person name="Kramer C.G."/>
            <person name="Chang J.H."/>
            <person name="Clarke C.R."/>
        </authorList>
    </citation>
    <scope>NUCLEOTIDE SEQUENCE [LARGE SCALE GENOMIC DNA]</scope>
    <source>
        <strain evidence="2 3">ID09-01A</strain>
    </source>
</reference>
<comment type="caution">
    <text evidence="2">The sequence shown here is derived from an EMBL/GenBank/DDBJ whole genome shotgun (WGS) entry which is preliminary data.</text>
</comment>
<organism evidence="2 3">
    <name type="scientific">Streptomyces europaeiscabiei</name>
    <dbReference type="NCBI Taxonomy" id="146819"/>
    <lineage>
        <taxon>Bacteria</taxon>
        <taxon>Bacillati</taxon>
        <taxon>Actinomycetota</taxon>
        <taxon>Actinomycetes</taxon>
        <taxon>Kitasatosporales</taxon>
        <taxon>Streptomycetaceae</taxon>
        <taxon>Streptomyces</taxon>
    </lineage>
</organism>